<evidence type="ECO:0000256" key="6">
    <source>
        <dbReference type="HAMAP-Rule" id="MF_01877"/>
    </source>
</evidence>
<feature type="domain" description="Tetrapyrrole methylase" evidence="7">
    <location>
        <begin position="1"/>
        <end position="200"/>
    </location>
</feature>
<dbReference type="Gene3D" id="3.40.1010.10">
    <property type="entry name" value="Cobalt-precorrin-4 Transmethylase, Domain 1"/>
    <property type="match status" value="1"/>
</dbReference>
<keyword evidence="9" id="KW-1185">Reference proteome</keyword>
<comment type="subcellular location">
    <subcellularLocation>
        <location evidence="6">Cytoplasm</location>
    </subcellularLocation>
</comment>
<dbReference type="SUPFAM" id="SSF53790">
    <property type="entry name" value="Tetrapyrrole methylase"/>
    <property type="match status" value="1"/>
</dbReference>
<reference evidence="9" key="1">
    <citation type="submission" date="2015-09" db="EMBL/GenBank/DDBJ databases">
        <authorList>
            <person name="Bertelli C."/>
        </authorList>
    </citation>
    <scope>NUCLEOTIDE SEQUENCE [LARGE SCALE GENOMIC DNA]</scope>
    <source>
        <strain evidence="9">KNic</strain>
    </source>
</reference>
<organism evidence="8 9">
    <name type="scientific">Candidatus Protochlamydia naegleriophila</name>
    <dbReference type="NCBI Taxonomy" id="389348"/>
    <lineage>
        <taxon>Bacteria</taxon>
        <taxon>Pseudomonadati</taxon>
        <taxon>Chlamydiota</taxon>
        <taxon>Chlamydiia</taxon>
        <taxon>Parachlamydiales</taxon>
        <taxon>Parachlamydiaceae</taxon>
        <taxon>Candidatus Protochlamydia</taxon>
    </lineage>
</organism>
<dbReference type="RefSeq" id="WP_032125944.1">
    <property type="nucleotide sequence ID" value="NZ_LN879502.1"/>
</dbReference>
<keyword evidence="5 6" id="KW-0949">S-adenosyl-L-methionine</keyword>
<protein>
    <recommendedName>
        <fullName evidence="6">Ribosomal RNA small subunit methyltransferase I</fullName>
        <ecNumber evidence="6">2.1.1.198</ecNumber>
    </recommendedName>
    <alternativeName>
        <fullName evidence="6">16S rRNA 2'-O-ribose C1402 methyltransferase</fullName>
    </alternativeName>
    <alternativeName>
        <fullName evidence="6">rRNA (cytidine-2'-O-)-methyltransferase RsmI</fullName>
    </alternativeName>
</protein>
<dbReference type="Proteomes" id="UP000069902">
    <property type="component" value="Chromosome cPNK"/>
</dbReference>
<dbReference type="InterPro" id="IPR035996">
    <property type="entry name" value="4pyrrol_Methylase_sf"/>
</dbReference>
<dbReference type="GO" id="GO:0070677">
    <property type="term" value="F:rRNA (cytosine-2'-O-)-methyltransferase activity"/>
    <property type="evidence" value="ECO:0007669"/>
    <property type="project" value="UniProtKB-UniRule"/>
</dbReference>
<dbReference type="Gene3D" id="3.30.950.10">
    <property type="entry name" value="Methyltransferase, Cobalt-precorrin-4 Transmethylase, Domain 2"/>
    <property type="match status" value="1"/>
</dbReference>
<evidence type="ECO:0000313" key="8">
    <source>
        <dbReference type="EMBL" id="CUI16239.1"/>
    </source>
</evidence>
<dbReference type="NCBIfam" id="TIGR00096">
    <property type="entry name" value="16S rRNA (cytidine(1402)-2'-O)-methyltransferase"/>
    <property type="match status" value="1"/>
</dbReference>
<dbReference type="InParanoid" id="A0A0U5JCX0"/>
<evidence type="ECO:0000256" key="4">
    <source>
        <dbReference type="ARBA" id="ARBA00022679"/>
    </source>
</evidence>
<evidence type="ECO:0000313" key="9">
    <source>
        <dbReference type="Proteomes" id="UP000069902"/>
    </source>
</evidence>
<sequence>MLYLVATPIGNLSDITYRAIETLRSCDYILCEDTRHSLHLLKHYDIHKPLKSYHKFNETQQAQSILDDLRSGQHICLICDAGTPGISDPGTALVQLCIENEIPVTAIPGPCAAIQALSCSGLPTDHFQFFGFLPRKEGELKDALLAILSYSGTTICYESPHRLLDTLHLFHALQPQRELVIARELTKKFEEFVRGTPQQLLERWHSEEPRGEIVLLVAPAANTESDWAQWSPEEHVQWMQETYSLSRKEAIKMVADLRQVPKRQIYNLFHEKD</sequence>
<dbReference type="STRING" id="389348.PNK_0611"/>
<evidence type="ECO:0000256" key="3">
    <source>
        <dbReference type="ARBA" id="ARBA00022603"/>
    </source>
</evidence>
<dbReference type="CDD" id="cd11648">
    <property type="entry name" value="RsmI"/>
    <property type="match status" value="1"/>
</dbReference>
<dbReference type="KEGG" id="pnl:PNK_0611"/>
<keyword evidence="3 6" id="KW-0489">Methyltransferase</keyword>
<dbReference type="InterPro" id="IPR008189">
    <property type="entry name" value="rRNA_ssu_MeTfrase_I"/>
</dbReference>
<dbReference type="InterPro" id="IPR000878">
    <property type="entry name" value="4pyrrol_Mease"/>
</dbReference>
<evidence type="ECO:0000256" key="5">
    <source>
        <dbReference type="ARBA" id="ARBA00022691"/>
    </source>
</evidence>
<dbReference type="HAMAP" id="MF_01877">
    <property type="entry name" value="16SrRNA_methyltr_I"/>
    <property type="match status" value="1"/>
</dbReference>
<dbReference type="PIRSF" id="PIRSF005917">
    <property type="entry name" value="MTase_YraL"/>
    <property type="match status" value="1"/>
</dbReference>
<dbReference type="Pfam" id="PF00590">
    <property type="entry name" value="TP_methylase"/>
    <property type="match status" value="1"/>
</dbReference>
<proteinExistence type="inferred from homology"/>
<comment type="similarity">
    <text evidence="6">Belongs to the methyltransferase superfamily. RsmI family.</text>
</comment>
<dbReference type="EMBL" id="LN879502">
    <property type="protein sequence ID" value="CUI16239.1"/>
    <property type="molecule type" value="Genomic_DNA"/>
</dbReference>
<keyword evidence="4 6" id="KW-0808">Transferase</keyword>
<evidence type="ECO:0000256" key="1">
    <source>
        <dbReference type="ARBA" id="ARBA00022490"/>
    </source>
</evidence>
<dbReference type="FunFam" id="3.40.1010.10:FF:000007">
    <property type="entry name" value="Ribosomal RNA small subunit methyltransferase I"/>
    <property type="match status" value="1"/>
</dbReference>
<keyword evidence="2 6" id="KW-0698">rRNA processing</keyword>
<gene>
    <name evidence="6 8" type="primary">rsmI</name>
    <name evidence="8" type="ORF">PNK_0611</name>
</gene>
<comment type="catalytic activity">
    <reaction evidence="6">
        <text>cytidine(1402) in 16S rRNA + S-adenosyl-L-methionine = 2'-O-methylcytidine(1402) in 16S rRNA + S-adenosyl-L-homocysteine + H(+)</text>
        <dbReference type="Rhea" id="RHEA:42924"/>
        <dbReference type="Rhea" id="RHEA-COMP:10285"/>
        <dbReference type="Rhea" id="RHEA-COMP:10286"/>
        <dbReference type="ChEBI" id="CHEBI:15378"/>
        <dbReference type="ChEBI" id="CHEBI:57856"/>
        <dbReference type="ChEBI" id="CHEBI:59789"/>
        <dbReference type="ChEBI" id="CHEBI:74495"/>
        <dbReference type="ChEBI" id="CHEBI:82748"/>
        <dbReference type="EC" id="2.1.1.198"/>
    </reaction>
</comment>
<dbReference type="InterPro" id="IPR014776">
    <property type="entry name" value="4pyrrole_Mease_sub2"/>
</dbReference>
<evidence type="ECO:0000259" key="7">
    <source>
        <dbReference type="Pfam" id="PF00590"/>
    </source>
</evidence>
<dbReference type="PATRIC" id="fig|389348.3.peg.672"/>
<dbReference type="PANTHER" id="PTHR46111">
    <property type="entry name" value="RIBOSOMAL RNA SMALL SUBUNIT METHYLTRANSFERASE I"/>
    <property type="match status" value="1"/>
</dbReference>
<accession>A0A0U5JCX0</accession>
<dbReference type="PANTHER" id="PTHR46111:SF1">
    <property type="entry name" value="RIBOSOMAL RNA SMALL SUBUNIT METHYLTRANSFERASE I"/>
    <property type="match status" value="1"/>
</dbReference>
<comment type="function">
    <text evidence="6">Catalyzes the 2'-O-methylation of the ribose of cytidine 1402 (C1402) in 16S rRNA.</text>
</comment>
<dbReference type="FunCoup" id="A0A0U5JCX0">
    <property type="interactions" value="268"/>
</dbReference>
<dbReference type="GO" id="GO:0005737">
    <property type="term" value="C:cytoplasm"/>
    <property type="evidence" value="ECO:0007669"/>
    <property type="project" value="UniProtKB-SubCell"/>
</dbReference>
<dbReference type="InterPro" id="IPR014777">
    <property type="entry name" value="4pyrrole_Mease_sub1"/>
</dbReference>
<keyword evidence="1 6" id="KW-0963">Cytoplasm</keyword>
<dbReference type="AlphaFoldDB" id="A0A0U5JCX0"/>
<name>A0A0U5JCX0_9BACT</name>
<dbReference type="FunFam" id="3.30.950.10:FF:000002">
    <property type="entry name" value="Ribosomal RNA small subunit methyltransferase I"/>
    <property type="match status" value="1"/>
</dbReference>
<dbReference type="EC" id="2.1.1.198" evidence="6"/>
<evidence type="ECO:0000256" key="2">
    <source>
        <dbReference type="ARBA" id="ARBA00022552"/>
    </source>
</evidence>